<dbReference type="SUPFAM" id="SSF54236">
    <property type="entry name" value="Ubiquitin-like"/>
    <property type="match status" value="1"/>
</dbReference>
<proteinExistence type="predicted"/>
<accession>A0A8H3BDU7</accession>
<dbReference type="InterPro" id="IPR029071">
    <property type="entry name" value="Ubiquitin-like_domsf"/>
</dbReference>
<dbReference type="Proteomes" id="UP000663853">
    <property type="component" value="Unassembled WGS sequence"/>
</dbReference>
<gene>
    <name evidence="1" type="ORF">RDB_LOCUS53515</name>
</gene>
<comment type="caution">
    <text evidence="1">The sequence shown here is derived from an EMBL/GenBank/DDBJ whole genome shotgun (WGS) entry which is preliminary data.</text>
</comment>
<evidence type="ECO:0000313" key="1">
    <source>
        <dbReference type="EMBL" id="CAE6454749.1"/>
    </source>
</evidence>
<evidence type="ECO:0008006" key="3">
    <source>
        <dbReference type="Google" id="ProtNLM"/>
    </source>
</evidence>
<dbReference type="AlphaFoldDB" id="A0A8H3BDU7"/>
<reference evidence="1" key="1">
    <citation type="submission" date="2021-01" db="EMBL/GenBank/DDBJ databases">
        <authorList>
            <person name="Kaushik A."/>
        </authorList>
    </citation>
    <scope>NUCLEOTIDE SEQUENCE</scope>
    <source>
        <strain evidence="1">AG6-10EEA</strain>
    </source>
</reference>
<protein>
    <recommendedName>
        <fullName evidence="3">Ubiquitin-like domain-containing protein</fullName>
    </recommendedName>
</protein>
<dbReference type="CDD" id="cd17039">
    <property type="entry name" value="Ubl_ubiquitin_like"/>
    <property type="match status" value="1"/>
</dbReference>
<organism evidence="1 2">
    <name type="scientific">Rhizoctonia solani</name>
    <dbReference type="NCBI Taxonomy" id="456999"/>
    <lineage>
        <taxon>Eukaryota</taxon>
        <taxon>Fungi</taxon>
        <taxon>Dikarya</taxon>
        <taxon>Basidiomycota</taxon>
        <taxon>Agaricomycotina</taxon>
        <taxon>Agaricomycetes</taxon>
        <taxon>Cantharellales</taxon>
        <taxon>Ceratobasidiaceae</taxon>
        <taxon>Rhizoctonia</taxon>
    </lineage>
</organism>
<dbReference type="EMBL" id="CAJMXA010001206">
    <property type="protein sequence ID" value="CAE6454749.1"/>
    <property type="molecule type" value="Genomic_DNA"/>
</dbReference>
<evidence type="ECO:0000313" key="2">
    <source>
        <dbReference type="Proteomes" id="UP000663853"/>
    </source>
</evidence>
<sequence>MSGKRKRETEITEPVNRRKRVSAPPNFLAVKYKEHKAAVPRSPDYQEMITAIKTSFPRLETALNDRILIFARLEEFDDHVQITQSIWANLLPRLSTIRVELDDGPPALSITPGSSHEVSNYRVVPSTEPRGPQFLVAGFEGDKATIPRDANYQKTVAYIRQAFPRSCRAPQIILNTRLEQFGGVVLITEELWSSVLPGLMLIEVELEYSRWELIHVHVEGRSRYYEVDLNRATVEDLKSKVQAAEGIPSQEQHLWFSEDQANPRTQSYYSELKSGGLLRKKVDGKCTLLVLNEVASAELAKDRIARGCSARRS</sequence>
<dbReference type="Gene3D" id="3.10.20.90">
    <property type="entry name" value="Phosphatidylinositol 3-kinase Catalytic Subunit, Chain A, domain 1"/>
    <property type="match status" value="1"/>
</dbReference>
<name>A0A8H3BDU7_9AGAM</name>